<proteinExistence type="predicted"/>
<dbReference type="InterPro" id="IPR032834">
    <property type="entry name" value="NatK-like_C"/>
</dbReference>
<dbReference type="Pfam" id="PF14501">
    <property type="entry name" value="HATPase_c_5"/>
    <property type="match status" value="1"/>
</dbReference>
<feature type="transmembrane region" description="Helical" evidence="1">
    <location>
        <begin position="39"/>
        <end position="58"/>
    </location>
</feature>
<keyword evidence="3" id="KW-0418">Kinase</keyword>
<sequence>MNLSFPSALLLDILPAEVLTATFLFSLPLRRRRAFPPRAVLAAGLLLALPYALVLPLGELSAALQGSADGMLAYTLLYSALSYLLGAIFAFACCAVSVREALYCATCAYLTQHFTYCLHRFLRPGADSAVMSTYDAWYLLIYVAVYALAYFFIARRLAEEKRYNIKLSHSLGAMVSALSIALVLSAVAQHLTERGGPLYPICLLYAMFCSFYVLWGQVGQHRRLALQHELDVQQQLWLKHKGQYELTAENVELINRKCHDLKHQIAALRQISDQSQREATIQALEESVMIYDSIVETGNHILDTILTEKSLLCEARGITLTCVADGQCLSFMDAVDLYTIFGNALDNAVECVSVLADVERRTIAVSVFSRADLLFIQLENYCEGSLVFGDGLPVTTKERDGNHGFGLKSIRYTAEKYGGFLTLQAEDDIFLLRVTIPRYRDG</sequence>
<gene>
    <name evidence="3" type="ORF">KL86CLO1_12785</name>
</gene>
<reference evidence="3" key="1">
    <citation type="submission" date="2016-04" db="EMBL/GenBank/DDBJ databases">
        <authorList>
            <person name="Evans L.H."/>
            <person name="Alamgir A."/>
            <person name="Owens N."/>
            <person name="Weber N.D."/>
            <person name="Virtaneva K."/>
            <person name="Barbian K."/>
            <person name="Babar A."/>
            <person name="Rosenke K."/>
        </authorList>
    </citation>
    <scope>NUCLEOTIDE SEQUENCE</scope>
    <source>
        <strain evidence="3">86</strain>
    </source>
</reference>
<feature type="transmembrane region" description="Helical" evidence="1">
    <location>
        <begin position="6"/>
        <end position="27"/>
    </location>
</feature>
<dbReference type="AlphaFoldDB" id="A0A212KE97"/>
<dbReference type="Gene3D" id="3.30.565.10">
    <property type="entry name" value="Histidine kinase-like ATPase, C-terminal domain"/>
    <property type="match status" value="1"/>
</dbReference>
<organism evidence="3">
    <name type="scientific">uncultured Eubacteriales bacterium</name>
    <dbReference type="NCBI Taxonomy" id="172733"/>
    <lineage>
        <taxon>Bacteria</taxon>
        <taxon>Bacillati</taxon>
        <taxon>Bacillota</taxon>
        <taxon>Clostridia</taxon>
        <taxon>Eubacteriales</taxon>
        <taxon>environmental samples</taxon>
    </lineage>
</organism>
<feature type="transmembrane region" description="Helical" evidence="1">
    <location>
        <begin position="137"/>
        <end position="158"/>
    </location>
</feature>
<evidence type="ECO:0000313" key="3">
    <source>
        <dbReference type="EMBL" id="SBW09961.1"/>
    </source>
</evidence>
<keyword evidence="3" id="KW-0808">Transferase</keyword>
<feature type="domain" description="Sensor histidine kinase NatK-like C-terminal" evidence="2">
    <location>
        <begin position="332"/>
        <end position="437"/>
    </location>
</feature>
<protein>
    <submittedName>
        <fullName evidence="3">ATPase/histidine kinase/DNA gyrase B/HSP90 domain protein</fullName>
    </submittedName>
</protein>
<evidence type="ECO:0000256" key="1">
    <source>
        <dbReference type="SAM" id="Phobius"/>
    </source>
</evidence>
<keyword evidence="1" id="KW-0472">Membrane</keyword>
<feature type="transmembrane region" description="Helical" evidence="1">
    <location>
        <begin position="101"/>
        <end position="122"/>
    </location>
</feature>
<dbReference type="EMBL" id="FLUN01000001">
    <property type="protein sequence ID" value="SBW09961.1"/>
    <property type="molecule type" value="Genomic_DNA"/>
</dbReference>
<keyword evidence="1" id="KW-0812">Transmembrane</keyword>
<dbReference type="GO" id="GO:0016301">
    <property type="term" value="F:kinase activity"/>
    <property type="evidence" value="ECO:0007669"/>
    <property type="project" value="UniProtKB-KW"/>
</dbReference>
<keyword evidence="1" id="KW-1133">Transmembrane helix</keyword>
<evidence type="ECO:0000259" key="2">
    <source>
        <dbReference type="Pfam" id="PF14501"/>
    </source>
</evidence>
<feature type="transmembrane region" description="Helical" evidence="1">
    <location>
        <begin position="70"/>
        <end position="94"/>
    </location>
</feature>
<dbReference type="SUPFAM" id="SSF55874">
    <property type="entry name" value="ATPase domain of HSP90 chaperone/DNA topoisomerase II/histidine kinase"/>
    <property type="match status" value="1"/>
</dbReference>
<dbReference type="CDD" id="cd16935">
    <property type="entry name" value="HATPase_AgrC-ComD-like"/>
    <property type="match status" value="1"/>
</dbReference>
<dbReference type="InterPro" id="IPR036890">
    <property type="entry name" value="HATPase_C_sf"/>
</dbReference>
<name>A0A212KE97_9FIRM</name>
<feature type="transmembrane region" description="Helical" evidence="1">
    <location>
        <begin position="197"/>
        <end position="215"/>
    </location>
</feature>
<feature type="transmembrane region" description="Helical" evidence="1">
    <location>
        <begin position="170"/>
        <end position="191"/>
    </location>
</feature>
<accession>A0A212KE97</accession>